<feature type="transmembrane region" description="Helical" evidence="5">
    <location>
        <begin position="139"/>
        <end position="164"/>
    </location>
</feature>
<keyword evidence="3 5" id="KW-1133">Transmembrane helix</keyword>
<feature type="transmembrane region" description="Helical" evidence="5">
    <location>
        <begin position="246"/>
        <end position="267"/>
    </location>
</feature>
<accession>A0ABS1KQS4</accession>
<keyword evidence="4 5" id="KW-0472">Membrane</keyword>
<comment type="function">
    <text evidence="5">Part of the twin-arginine translocation (Tat) system that transports large folded proteins containing a characteristic twin-arginine motif in their signal peptide across membranes.</text>
</comment>
<dbReference type="HAMAP" id="MF_00902">
    <property type="entry name" value="TatC"/>
    <property type="match status" value="1"/>
</dbReference>
<dbReference type="PRINTS" id="PR01840">
    <property type="entry name" value="TATCFAMILY"/>
</dbReference>
<feature type="transmembrane region" description="Helical" evidence="5">
    <location>
        <begin position="221"/>
        <end position="240"/>
    </location>
</feature>
<name>A0ABS1KQS4_9BACT</name>
<organism evidence="6 7">
    <name type="scientific">Chryseolinea lacunae</name>
    <dbReference type="NCBI Taxonomy" id="2801331"/>
    <lineage>
        <taxon>Bacteria</taxon>
        <taxon>Pseudomonadati</taxon>
        <taxon>Bacteroidota</taxon>
        <taxon>Cytophagia</taxon>
        <taxon>Cytophagales</taxon>
        <taxon>Fulvivirgaceae</taxon>
        <taxon>Chryseolinea</taxon>
    </lineage>
</organism>
<dbReference type="Proteomes" id="UP000613030">
    <property type="component" value="Unassembled WGS sequence"/>
</dbReference>
<comment type="caution">
    <text evidence="6">The sequence shown here is derived from an EMBL/GenBank/DDBJ whole genome shotgun (WGS) entry which is preliminary data.</text>
</comment>
<keyword evidence="5" id="KW-1003">Cell membrane</keyword>
<comment type="similarity">
    <text evidence="5">Belongs to the TatC family.</text>
</comment>
<gene>
    <name evidence="5 6" type="primary">tatC</name>
    <name evidence="6" type="ORF">JI741_11275</name>
</gene>
<proteinExistence type="inferred from homology"/>
<evidence type="ECO:0000256" key="4">
    <source>
        <dbReference type="ARBA" id="ARBA00023136"/>
    </source>
</evidence>
<reference evidence="6 7" key="1">
    <citation type="submission" date="2021-01" db="EMBL/GenBank/DDBJ databases">
        <title>Chryseolinea sp. Jin1 Genome sequencing and assembly.</title>
        <authorList>
            <person name="Kim I."/>
        </authorList>
    </citation>
    <scope>NUCLEOTIDE SEQUENCE [LARGE SCALE GENOMIC DNA]</scope>
    <source>
        <strain evidence="6 7">Jin1</strain>
    </source>
</reference>
<dbReference type="Pfam" id="PF00902">
    <property type="entry name" value="TatC"/>
    <property type="match status" value="1"/>
</dbReference>
<keyword evidence="5" id="KW-0653">Protein transport</keyword>
<evidence type="ECO:0000256" key="2">
    <source>
        <dbReference type="ARBA" id="ARBA00022692"/>
    </source>
</evidence>
<feature type="transmembrane region" description="Helical" evidence="5">
    <location>
        <begin position="184"/>
        <end position="209"/>
    </location>
</feature>
<dbReference type="PANTHER" id="PTHR30371">
    <property type="entry name" value="SEC-INDEPENDENT PROTEIN TRANSLOCASE PROTEIN TATC"/>
    <property type="match status" value="1"/>
</dbReference>
<sequence length="287" mass="32917">MPLDQELNDEEKEMSFLDHLEELRWHVIRSLIAVVVFTIVAFVFAPWIFQNIVFAPARVDFTTFKWLCTLGDTIGYEGLCVKEIPFKVQSRFMTGQFTMHIMASFIIGLVIAFPYVVWEIWRFVKPGLQKKERRYSRGAVAAISLLFFSGVLFGYYIIAPWMVYFLANYSISDMIVNEFDITSYVSTVVLLVLGSGLLFQLPVVIYFLTKIGIVTPQFLRKYRKHSVVVILIVAAIVTPPDPLSQIMITIPLYILFEISIVISAMVARQRARDEAEELLREQSSSNS</sequence>
<keyword evidence="7" id="KW-1185">Reference proteome</keyword>
<protein>
    <recommendedName>
        <fullName evidence="5">Sec-independent protein translocase protein TatC</fullName>
    </recommendedName>
</protein>
<keyword evidence="2 5" id="KW-0812">Transmembrane</keyword>
<evidence type="ECO:0000313" key="6">
    <source>
        <dbReference type="EMBL" id="MBL0741804.1"/>
    </source>
</evidence>
<keyword evidence="5" id="KW-0811">Translocation</keyword>
<dbReference type="NCBIfam" id="TIGR00945">
    <property type="entry name" value="tatC"/>
    <property type="match status" value="1"/>
</dbReference>
<evidence type="ECO:0000256" key="3">
    <source>
        <dbReference type="ARBA" id="ARBA00022989"/>
    </source>
</evidence>
<feature type="transmembrane region" description="Helical" evidence="5">
    <location>
        <begin position="97"/>
        <end position="118"/>
    </location>
</feature>
<dbReference type="RefSeq" id="WP_202009322.1">
    <property type="nucleotide sequence ID" value="NZ_JAERRB010000003.1"/>
</dbReference>
<evidence type="ECO:0000256" key="1">
    <source>
        <dbReference type="ARBA" id="ARBA00004141"/>
    </source>
</evidence>
<dbReference type="EMBL" id="JAERRB010000003">
    <property type="protein sequence ID" value="MBL0741804.1"/>
    <property type="molecule type" value="Genomic_DNA"/>
</dbReference>
<evidence type="ECO:0000256" key="5">
    <source>
        <dbReference type="HAMAP-Rule" id="MF_00902"/>
    </source>
</evidence>
<evidence type="ECO:0000313" key="7">
    <source>
        <dbReference type="Proteomes" id="UP000613030"/>
    </source>
</evidence>
<keyword evidence="5" id="KW-0813">Transport</keyword>
<comment type="subunit">
    <text evidence="5">Forms a complex with TatA.</text>
</comment>
<feature type="transmembrane region" description="Helical" evidence="5">
    <location>
        <begin position="27"/>
        <end position="49"/>
    </location>
</feature>
<dbReference type="PANTHER" id="PTHR30371:SF0">
    <property type="entry name" value="SEC-INDEPENDENT PROTEIN TRANSLOCASE PROTEIN TATC, CHLOROPLASTIC-RELATED"/>
    <property type="match status" value="1"/>
</dbReference>
<dbReference type="InterPro" id="IPR002033">
    <property type="entry name" value="TatC"/>
</dbReference>
<comment type="subcellular location">
    <subcellularLocation>
        <location evidence="5">Cell membrane</location>
        <topology evidence="5">Multi-pass membrane protein</topology>
    </subcellularLocation>
    <subcellularLocation>
        <location evidence="1">Membrane</location>
        <topology evidence="1">Multi-pass membrane protein</topology>
    </subcellularLocation>
</comment>